<comment type="caution">
    <text evidence="2">The sequence shown here is derived from an EMBL/GenBank/DDBJ whole genome shotgun (WGS) entry which is preliminary data.</text>
</comment>
<feature type="region of interest" description="Disordered" evidence="1">
    <location>
        <begin position="1"/>
        <end position="89"/>
    </location>
</feature>
<dbReference type="Proteomes" id="UP001298593">
    <property type="component" value="Unassembled WGS sequence"/>
</dbReference>
<gene>
    <name evidence="2" type="ORF">KV113_17930</name>
</gene>
<organism evidence="2 3">
    <name type="scientific">[Mycobacterium] nativiensis</name>
    <dbReference type="NCBI Taxonomy" id="2855503"/>
    <lineage>
        <taxon>Bacteria</taxon>
        <taxon>Bacillati</taxon>
        <taxon>Actinomycetota</taxon>
        <taxon>Actinomycetes</taxon>
        <taxon>Mycobacteriales</taxon>
        <taxon>Mycobacteriaceae</taxon>
        <taxon>Mycolicibacter</taxon>
    </lineage>
</organism>
<feature type="compositionally biased region" description="Gly residues" evidence="1">
    <location>
        <begin position="12"/>
        <end position="21"/>
    </location>
</feature>
<protein>
    <recommendedName>
        <fullName evidence="4">PE-PGRS family protein</fullName>
    </recommendedName>
</protein>
<feature type="compositionally biased region" description="Gly residues" evidence="1">
    <location>
        <begin position="46"/>
        <end position="63"/>
    </location>
</feature>
<sequence length="89" mass="7931">MGEDSSTANGKATGGTGGTGADGNVYAGNPDAPGSSPSADNATVTGGSGGKGTGSGIAGGNGAEGNVVSLGDENSDGQTSTGADGANKP</sequence>
<evidence type="ECO:0000313" key="2">
    <source>
        <dbReference type="EMBL" id="MEB3033436.1"/>
    </source>
</evidence>
<name>A0ABU5XZL1_9MYCO</name>
<dbReference type="EMBL" id="JAYJJU010000019">
    <property type="protein sequence ID" value="MEB3033436.1"/>
    <property type="molecule type" value="Genomic_DNA"/>
</dbReference>
<evidence type="ECO:0000313" key="3">
    <source>
        <dbReference type="Proteomes" id="UP001298593"/>
    </source>
</evidence>
<reference evidence="2 3" key="1">
    <citation type="submission" date="2023-12" db="EMBL/GenBank/DDBJ databases">
        <title>Description of new species of Mycobacterium terrae complex isolated from sewage at the Sao Paulo Zoological Park Foundation in Brazil.</title>
        <authorList>
            <person name="Romagnoli C.L."/>
            <person name="Conceicao E.C."/>
            <person name="Machado E."/>
            <person name="Barreto L.B.P.F."/>
            <person name="Sharma A."/>
            <person name="Silva N.M."/>
            <person name="Marques L.E."/>
            <person name="Juliana M.A."/>
            <person name="Lourenco M.C.S."/>
            <person name="Digiampietri L.A."/>
            <person name="Suffys P.N."/>
            <person name="Viana-Niero C."/>
        </authorList>
    </citation>
    <scope>NUCLEOTIDE SEQUENCE [LARGE SCALE GENOMIC DNA]</scope>
    <source>
        <strain evidence="2 3">MYC340</strain>
    </source>
</reference>
<evidence type="ECO:0000256" key="1">
    <source>
        <dbReference type="SAM" id="MobiDB-lite"/>
    </source>
</evidence>
<accession>A0ABU5XZL1</accession>
<dbReference type="RefSeq" id="WP_224974374.1">
    <property type="nucleotide sequence ID" value="NZ_JAYJJU010000019.1"/>
</dbReference>
<evidence type="ECO:0008006" key="4">
    <source>
        <dbReference type="Google" id="ProtNLM"/>
    </source>
</evidence>
<keyword evidence="3" id="KW-1185">Reference proteome</keyword>
<proteinExistence type="predicted"/>